<dbReference type="EMBL" id="JBHMAS010000002">
    <property type="protein sequence ID" value="MFB9778256.1"/>
    <property type="molecule type" value="Genomic_DNA"/>
</dbReference>
<evidence type="ECO:0000313" key="4">
    <source>
        <dbReference type="EMBL" id="MFB9778256.1"/>
    </source>
</evidence>
<keyword evidence="5" id="KW-1185">Reference proteome</keyword>
<sequence length="170" mass="19506">MIVDVVRAVDTDGPEILALRHSAEDWLAERGIIQWRPREITLEQIRAQISRGEFFVARDRVQSRIVGALRLIWSDPVVWPDSDEPAGYVHGLVIDRAFSGTSMGERLLGWALRRSAEEGAQYLRLDCVETNVRLRRYYRDAGFVEVGRRDFGDVVDNGWFSVVLFERSLT</sequence>
<proteinExistence type="predicted"/>
<dbReference type="InterPro" id="IPR050832">
    <property type="entry name" value="Bact_Acetyltransf"/>
</dbReference>
<dbReference type="Proteomes" id="UP001589587">
    <property type="component" value="Unassembled WGS sequence"/>
</dbReference>
<feature type="domain" description="N-acetyltransferase" evidence="3">
    <location>
        <begin position="4"/>
        <end position="170"/>
    </location>
</feature>
<evidence type="ECO:0000259" key="3">
    <source>
        <dbReference type="PROSITE" id="PS51186"/>
    </source>
</evidence>
<organism evidence="4 5">
    <name type="scientific">Rhodococcus baikonurensis</name>
    <dbReference type="NCBI Taxonomy" id="172041"/>
    <lineage>
        <taxon>Bacteria</taxon>
        <taxon>Bacillati</taxon>
        <taxon>Actinomycetota</taxon>
        <taxon>Actinomycetes</taxon>
        <taxon>Mycobacteriales</taxon>
        <taxon>Nocardiaceae</taxon>
        <taxon>Rhodococcus</taxon>
        <taxon>Rhodococcus erythropolis group</taxon>
    </lineage>
</organism>
<accession>A0ABV5X717</accession>
<dbReference type="SUPFAM" id="SSF55729">
    <property type="entry name" value="Acyl-CoA N-acyltransferases (Nat)"/>
    <property type="match status" value="1"/>
</dbReference>
<name>A0ABV5X717_9NOCA</name>
<dbReference type="PROSITE" id="PS51186">
    <property type="entry name" value="GNAT"/>
    <property type="match status" value="1"/>
</dbReference>
<dbReference type="RefSeq" id="WP_095969939.1">
    <property type="nucleotide sequence ID" value="NZ_JBHMAS010000002.1"/>
</dbReference>
<evidence type="ECO:0000256" key="1">
    <source>
        <dbReference type="ARBA" id="ARBA00022679"/>
    </source>
</evidence>
<dbReference type="InterPro" id="IPR016181">
    <property type="entry name" value="Acyl_CoA_acyltransferase"/>
</dbReference>
<dbReference type="InterPro" id="IPR000182">
    <property type="entry name" value="GNAT_dom"/>
</dbReference>
<dbReference type="CDD" id="cd04301">
    <property type="entry name" value="NAT_SF"/>
    <property type="match status" value="1"/>
</dbReference>
<evidence type="ECO:0000256" key="2">
    <source>
        <dbReference type="ARBA" id="ARBA00023315"/>
    </source>
</evidence>
<reference evidence="4 5" key="1">
    <citation type="submission" date="2024-09" db="EMBL/GenBank/DDBJ databases">
        <authorList>
            <person name="Sun Q."/>
            <person name="Mori K."/>
        </authorList>
    </citation>
    <scope>NUCLEOTIDE SEQUENCE [LARGE SCALE GENOMIC DNA]</scope>
    <source>
        <strain evidence="4 5">JCM 11411</strain>
    </source>
</reference>
<comment type="caution">
    <text evidence="4">The sequence shown here is derived from an EMBL/GenBank/DDBJ whole genome shotgun (WGS) entry which is preliminary data.</text>
</comment>
<keyword evidence="1 4" id="KW-0808">Transferase</keyword>
<dbReference type="PANTHER" id="PTHR43877">
    <property type="entry name" value="AMINOALKYLPHOSPHONATE N-ACETYLTRANSFERASE-RELATED-RELATED"/>
    <property type="match status" value="1"/>
</dbReference>
<dbReference type="Gene3D" id="3.40.630.30">
    <property type="match status" value="1"/>
</dbReference>
<protein>
    <submittedName>
        <fullName evidence="4">GNAT family N-acetyltransferase</fullName>
        <ecNumber evidence="4">2.3.-.-</ecNumber>
    </submittedName>
</protein>
<dbReference type="EC" id="2.3.-.-" evidence="4"/>
<dbReference type="Pfam" id="PF00583">
    <property type="entry name" value="Acetyltransf_1"/>
    <property type="match status" value="1"/>
</dbReference>
<evidence type="ECO:0000313" key="5">
    <source>
        <dbReference type="Proteomes" id="UP001589587"/>
    </source>
</evidence>
<gene>
    <name evidence="4" type="ORF">ACFFQ6_01075</name>
</gene>
<dbReference type="GO" id="GO:0016746">
    <property type="term" value="F:acyltransferase activity"/>
    <property type="evidence" value="ECO:0007669"/>
    <property type="project" value="UniProtKB-KW"/>
</dbReference>
<keyword evidence="2 4" id="KW-0012">Acyltransferase</keyword>
<dbReference type="PANTHER" id="PTHR43877:SF2">
    <property type="entry name" value="AMINOALKYLPHOSPHONATE N-ACETYLTRANSFERASE-RELATED"/>
    <property type="match status" value="1"/>
</dbReference>